<dbReference type="AlphaFoldDB" id="A0A5C6CAL0"/>
<evidence type="ECO:0000313" key="2">
    <source>
        <dbReference type="EMBL" id="TWU21258.1"/>
    </source>
</evidence>
<dbReference type="EMBL" id="SJPS01000011">
    <property type="protein sequence ID" value="TWU21258.1"/>
    <property type="molecule type" value="Genomic_DNA"/>
</dbReference>
<evidence type="ECO:0008006" key="4">
    <source>
        <dbReference type="Google" id="ProtNLM"/>
    </source>
</evidence>
<name>A0A5C6CAL0_9BACT</name>
<protein>
    <recommendedName>
        <fullName evidence="4">4Fe-4S ferredoxin-type domain-containing protein</fullName>
    </recommendedName>
</protein>
<dbReference type="RefSeq" id="WP_146452899.1">
    <property type="nucleotide sequence ID" value="NZ_SJPS01000011.1"/>
</dbReference>
<dbReference type="OrthoDB" id="9890689at2"/>
<evidence type="ECO:0000313" key="3">
    <source>
        <dbReference type="Proteomes" id="UP000318437"/>
    </source>
</evidence>
<feature type="chain" id="PRO_5023102055" description="4Fe-4S ferredoxin-type domain-containing protein" evidence="1">
    <location>
        <begin position="29"/>
        <end position="144"/>
    </location>
</feature>
<organism evidence="2 3">
    <name type="scientific">Bythopirellula polymerisocia</name>
    <dbReference type="NCBI Taxonomy" id="2528003"/>
    <lineage>
        <taxon>Bacteria</taxon>
        <taxon>Pseudomonadati</taxon>
        <taxon>Planctomycetota</taxon>
        <taxon>Planctomycetia</taxon>
        <taxon>Pirellulales</taxon>
        <taxon>Lacipirellulaceae</taxon>
        <taxon>Bythopirellula</taxon>
    </lineage>
</organism>
<feature type="signal peptide" evidence="1">
    <location>
        <begin position="1"/>
        <end position="28"/>
    </location>
</feature>
<sequence precursor="true">MKNQNSLNAVALIALAFLLGTISGCVSLCGVSDESAYVTDPGCGYANCVGDCSEGYYAGDECPCNDCAGCLGAVRGRLACARHRMRIPIGPPAVRYRPEMPPEFLPVPVTPIYANVNPNAPQDLRGEVEVGWAPPCQLTITGRD</sequence>
<keyword evidence="3" id="KW-1185">Reference proteome</keyword>
<evidence type="ECO:0000256" key="1">
    <source>
        <dbReference type="SAM" id="SignalP"/>
    </source>
</evidence>
<dbReference type="PROSITE" id="PS51257">
    <property type="entry name" value="PROKAR_LIPOPROTEIN"/>
    <property type="match status" value="1"/>
</dbReference>
<reference evidence="2 3" key="1">
    <citation type="submission" date="2019-02" db="EMBL/GenBank/DDBJ databases">
        <title>Deep-cultivation of Planctomycetes and their phenomic and genomic characterization uncovers novel biology.</title>
        <authorList>
            <person name="Wiegand S."/>
            <person name="Jogler M."/>
            <person name="Boedeker C."/>
            <person name="Pinto D."/>
            <person name="Vollmers J."/>
            <person name="Rivas-Marin E."/>
            <person name="Kohn T."/>
            <person name="Peeters S.H."/>
            <person name="Heuer A."/>
            <person name="Rast P."/>
            <person name="Oberbeckmann S."/>
            <person name="Bunk B."/>
            <person name="Jeske O."/>
            <person name="Meyerdierks A."/>
            <person name="Storesund J.E."/>
            <person name="Kallscheuer N."/>
            <person name="Luecker S."/>
            <person name="Lage O.M."/>
            <person name="Pohl T."/>
            <person name="Merkel B.J."/>
            <person name="Hornburger P."/>
            <person name="Mueller R.-W."/>
            <person name="Bruemmer F."/>
            <person name="Labrenz M."/>
            <person name="Spormann A.M."/>
            <person name="Op Den Camp H."/>
            <person name="Overmann J."/>
            <person name="Amann R."/>
            <person name="Jetten M.S.M."/>
            <person name="Mascher T."/>
            <person name="Medema M.H."/>
            <person name="Devos D.P."/>
            <person name="Kaster A.-K."/>
            <person name="Ovreas L."/>
            <person name="Rohde M."/>
            <person name="Galperin M.Y."/>
            <person name="Jogler C."/>
        </authorList>
    </citation>
    <scope>NUCLEOTIDE SEQUENCE [LARGE SCALE GENOMIC DNA]</scope>
    <source>
        <strain evidence="2 3">Pla144</strain>
    </source>
</reference>
<gene>
    <name evidence="2" type="ORF">Pla144_46670</name>
</gene>
<keyword evidence="1" id="KW-0732">Signal</keyword>
<dbReference type="Proteomes" id="UP000318437">
    <property type="component" value="Unassembled WGS sequence"/>
</dbReference>
<accession>A0A5C6CAL0</accession>
<comment type="caution">
    <text evidence="2">The sequence shown here is derived from an EMBL/GenBank/DDBJ whole genome shotgun (WGS) entry which is preliminary data.</text>
</comment>
<proteinExistence type="predicted"/>